<evidence type="ECO:0000256" key="6">
    <source>
        <dbReference type="HAMAP-Rule" id="MF_01925"/>
    </source>
</evidence>
<comment type="similarity">
    <text evidence="1 6">Belongs to the pyrroline-5-carboxylate reductase family.</text>
</comment>
<comment type="catalytic activity">
    <reaction evidence="6">
        <text>L-proline + NAD(+) = (S)-1-pyrroline-5-carboxylate + NADH + 2 H(+)</text>
        <dbReference type="Rhea" id="RHEA:14105"/>
        <dbReference type="ChEBI" id="CHEBI:15378"/>
        <dbReference type="ChEBI" id="CHEBI:17388"/>
        <dbReference type="ChEBI" id="CHEBI:57540"/>
        <dbReference type="ChEBI" id="CHEBI:57945"/>
        <dbReference type="ChEBI" id="CHEBI:60039"/>
        <dbReference type="EC" id="1.5.1.2"/>
    </reaction>
</comment>
<dbReference type="FunFam" id="1.10.3730.10:FF:000001">
    <property type="entry name" value="Pyrroline-5-carboxylate reductase"/>
    <property type="match status" value="1"/>
</dbReference>
<feature type="binding site" evidence="8">
    <location>
        <begin position="7"/>
        <end position="12"/>
    </location>
    <ligand>
        <name>NADP(+)</name>
        <dbReference type="ChEBI" id="CHEBI:58349"/>
    </ligand>
</feature>
<keyword evidence="4 6" id="KW-0560">Oxidoreductase</keyword>
<evidence type="ECO:0000259" key="9">
    <source>
        <dbReference type="Pfam" id="PF03807"/>
    </source>
</evidence>
<keyword evidence="6" id="KW-0963">Cytoplasm</keyword>
<dbReference type="SUPFAM" id="SSF51735">
    <property type="entry name" value="NAD(P)-binding Rossmann-fold domains"/>
    <property type="match status" value="1"/>
</dbReference>
<evidence type="ECO:0000256" key="2">
    <source>
        <dbReference type="ARBA" id="ARBA00022650"/>
    </source>
</evidence>
<dbReference type="PANTHER" id="PTHR11645:SF49">
    <property type="entry name" value="PYRROLINE-5-CARBOXYLATE REDUCTASE 1"/>
    <property type="match status" value="1"/>
</dbReference>
<protein>
    <recommendedName>
        <fullName evidence="6 7">Pyrroline-5-carboxylate reductase</fullName>
        <shortName evidence="6">P5C reductase</shortName>
        <shortName evidence="6">P5CR</shortName>
        <ecNumber evidence="6 7">1.5.1.2</ecNumber>
    </recommendedName>
    <alternativeName>
        <fullName evidence="6">PCA reductase</fullName>
    </alternativeName>
</protein>
<feature type="binding site" evidence="8">
    <location>
        <begin position="70"/>
        <end position="73"/>
    </location>
    <ligand>
        <name>NADP(+)</name>
        <dbReference type="ChEBI" id="CHEBI:58349"/>
    </ligand>
</feature>
<evidence type="ECO:0000313" key="12">
    <source>
        <dbReference type="Proteomes" id="UP000325517"/>
    </source>
</evidence>
<dbReference type="Gene3D" id="1.10.3730.10">
    <property type="entry name" value="ProC C-terminal domain-like"/>
    <property type="match status" value="1"/>
</dbReference>
<dbReference type="GO" id="GO:0005737">
    <property type="term" value="C:cytoplasm"/>
    <property type="evidence" value="ECO:0007669"/>
    <property type="project" value="UniProtKB-SubCell"/>
</dbReference>
<dbReference type="InterPro" id="IPR008927">
    <property type="entry name" value="6-PGluconate_DH-like_C_sf"/>
</dbReference>
<evidence type="ECO:0000256" key="7">
    <source>
        <dbReference type="NCBIfam" id="TIGR00112"/>
    </source>
</evidence>
<accession>A0A5J6SPB1</accession>
<dbReference type="UniPathway" id="UPA00098">
    <property type="reaction ID" value="UER00361"/>
</dbReference>
<dbReference type="EC" id="1.5.1.2" evidence="6 7"/>
<comment type="subcellular location">
    <subcellularLocation>
        <location evidence="6">Cytoplasm</location>
    </subcellularLocation>
</comment>
<evidence type="ECO:0000256" key="5">
    <source>
        <dbReference type="ARBA" id="ARBA00058118"/>
    </source>
</evidence>
<dbReference type="InterPro" id="IPR028939">
    <property type="entry name" value="P5C_Rdtase_cat_N"/>
</dbReference>
<evidence type="ECO:0000256" key="8">
    <source>
        <dbReference type="PIRSR" id="PIRSR000193-1"/>
    </source>
</evidence>
<dbReference type="SUPFAM" id="SSF48179">
    <property type="entry name" value="6-phosphogluconate dehydrogenase C-terminal domain-like"/>
    <property type="match status" value="1"/>
</dbReference>
<dbReference type="InterPro" id="IPR036291">
    <property type="entry name" value="NAD(P)-bd_dom_sf"/>
</dbReference>
<feature type="domain" description="Pyrroline-5-carboxylate reductase catalytic N-terminal" evidence="9">
    <location>
        <begin position="3"/>
        <end position="99"/>
    </location>
</feature>
<keyword evidence="12" id="KW-1185">Reference proteome</keyword>
<dbReference type="RefSeq" id="WP_151700252.1">
    <property type="nucleotide sequence ID" value="NZ_CP031223.1"/>
</dbReference>
<dbReference type="EMBL" id="CP031223">
    <property type="protein sequence ID" value="QFF99333.1"/>
    <property type="molecule type" value="Genomic_DNA"/>
</dbReference>
<dbReference type="Proteomes" id="UP000325517">
    <property type="component" value="Chromosome"/>
</dbReference>
<dbReference type="PIRSF" id="PIRSF000193">
    <property type="entry name" value="Pyrrol-5-carb_rd"/>
    <property type="match status" value="1"/>
</dbReference>
<dbReference type="AlphaFoldDB" id="A0A5J6SPB1"/>
<dbReference type="InterPro" id="IPR000304">
    <property type="entry name" value="Pyrroline-COOH_reductase"/>
</dbReference>
<dbReference type="GO" id="GO:0004735">
    <property type="term" value="F:pyrroline-5-carboxylate reductase activity"/>
    <property type="evidence" value="ECO:0007669"/>
    <property type="project" value="UniProtKB-UniRule"/>
</dbReference>
<evidence type="ECO:0000259" key="10">
    <source>
        <dbReference type="Pfam" id="PF14748"/>
    </source>
</evidence>
<proteinExistence type="inferred from homology"/>
<feature type="domain" description="Pyrroline-5-carboxylate reductase dimerisation" evidence="10">
    <location>
        <begin position="161"/>
        <end position="264"/>
    </location>
</feature>
<keyword evidence="2 6" id="KW-0641">Proline biosynthesis</keyword>
<comment type="function">
    <text evidence="5 6">Catalyzes the reduction of 1-pyrroline-5-carboxylate (PCA) to L-proline.</text>
</comment>
<keyword evidence="3 6" id="KW-0521">NADP</keyword>
<dbReference type="HAMAP" id="MF_01925">
    <property type="entry name" value="P5C_reductase"/>
    <property type="match status" value="1"/>
</dbReference>
<organism evidence="11 12">
    <name type="scientific">Psychrobacillus glaciei</name>
    <dbReference type="NCBI Taxonomy" id="2283160"/>
    <lineage>
        <taxon>Bacteria</taxon>
        <taxon>Bacillati</taxon>
        <taxon>Bacillota</taxon>
        <taxon>Bacilli</taxon>
        <taxon>Bacillales</taxon>
        <taxon>Bacillaceae</taxon>
        <taxon>Psychrobacillus</taxon>
    </lineage>
</organism>
<dbReference type="Pfam" id="PF03807">
    <property type="entry name" value="F420_oxidored"/>
    <property type="match status" value="1"/>
</dbReference>
<comment type="pathway">
    <text evidence="6">Amino-acid biosynthesis; L-proline biosynthesis; L-proline from L-glutamate 5-semialdehyde: step 1/1.</text>
</comment>
<name>A0A5J6SPB1_9BACI</name>
<evidence type="ECO:0000256" key="1">
    <source>
        <dbReference type="ARBA" id="ARBA00005525"/>
    </source>
</evidence>
<evidence type="ECO:0000313" key="11">
    <source>
        <dbReference type="EMBL" id="QFF99333.1"/>
    </source>
</evidence>
<dbReference type="OrthoDB" id="9805754at2"/>
<sequence length="270" mass="29320">MTKIVFIGAGAMAEAIINGLTKEEKISPENIHVMNKSDVEQLQQLKKAYHVGIVCEEKKALCEANIVFLAMKPKDAKEALTDIAPILNKEATVISVIAGVTIQTITNYLGSRPIARVMPNTSAAVGLSASAVSWNELVSDEEKLAIIDILESIGTVKTVSEEDLHVVTALSGSGPAYFYYFAEQFEAAAMLHGLEKTDARQLFIQTMEGAAQMMKKGDFEPKELRRRVTSPGGTTEAGVEMLIQHKVGDAIFACINAAQNKSRMLGKQYE</sequence>
<comment type="catalytic activity">
    <reaction evidence="6">
        <text>L-proline + NADP(+) = (S)-1-pyrroline-5-carboxylate + NADPH + 2 H(+)</text>
        <dbReference type="Rhea" id="RHEA:14109"/>
        <dbReference type="ChEBI" id="CHEBI:15378"/>
        <dbReference type="ChEBI" id="CHEBI:17388"/>
        <dbReference type="ChEBI" id="CHEBI:57783"/>
        <dbReference type="ChEBI" id="CHEBI:58349"/>
        <dbReference type="ChEBI" id="CHEBI:60039"/>
        <dbReference type="EC" id="1.5.1.2"/>
    </reaction>
</comment>
<dbReference type="NCBIfam" id="TIGR00112">
    <property type="entry name" value="proC"/>
    <property type="match status" value="1"/>
</dbReference>
<gene>
    <name evidence="6 11" type="primary">proC</name>
    <name evidence="11" type="ORF">PB01_11125</name>
</gene>
<dbReference type="Pfam" id="PF14748">
    <property type="entry name" value="P5CR_dimer"/>
    <property type="match status" value="1"/>
</dbReference>
<evidence type="ECO:0000256" key="4">
    <source>
        <dbReference type="ARBA" id="ARBA00023002"/>
    </source>
</evidence>
<evidence type="ECO:0000256" key="3">
    <source>
        <dbReference type="ARBA" id="ARBA00022857"/>
    </source>
</evidence>
<keyword evidence="6" id="KW-0028">Amino-acid biosynthesis</keyword>
<dbReference type="InterPro" id="IPR029036">
    <property type="entry name" value="P5CR_dimer"/>
</dbReference>
<dbReference type="GO" id="GO:0055129">
    <property type="term" value="P:L-proline biosynthetic process"/>
    <property type="evidence" value="ECO:0007669"/>
    <property type="project" value="UniProtKB-UniRule"/>
</dbReference>
<dbReference type="PANTHER" id="PTHR11645">
    <property type="entry name" value="PYRROLINE-5-CARBOXYLATE REDUCTASE"/>
    <property type="match status" value="1"/>
</dbReference>
<dbReference type="KEGG" id="psyo:PB01_11125"/>
<reference evidence="11 12" key="1">
    <citation type="submission" date="2018-07" db="EMBL/GenBank/DDBJ databases">
        <title>Complete genome sequence of Psychrobacillus sp. PB01, isolated from iceberg, and comparative genome analysis of Psychrobacillus strains.</title>
        <authorList>
            <person name="Lee P.C."/>
        </authorList>
    </citation>
    <scope>NUCLEOTIDE SEQUENCE [LARGE SCALE GENOMIC DNA]</scope>
    <source>
        <strain evidence="11 12">PB01</strain>
    </source>
</reference>
<dbReference type="Gene3D" id="3.40.50.720">
    <property type="entry name" value="NAD(P)-binding Rossmann-like Domain"/>
    <property type="match status" value="1"/>
</dbReference>